<accession>A0ABY4XAS0</accession>
<evidence type="ECO:0000313" key="2">
    <source>
        <dbReference type="EMBL" id="USI73980.1"/>
    </source>
</evidence>
<dbReference type="Gene3D" id="3.40.720.10">
    <property type="entry name" value="Alkaline Phosphatase, subunit A"/>
    <property type="match status" value="1"/>
</dbReference>
<feature type="chain" id="PRO_5045189205" evidence="1">
    <location>
        <begin position="22"/>
        <end position="441"/>
    </location>
</feature>
<dbReference type="Proteomes" id="UP001056937">
    <property type="component" value="Chromosome 1"/>
</dbReference>
<name>A0ABY4XAS0_9SPHN</name>
<proteinExistence type="predicted"/>
<dbReference type="PANTHER" id="PTHR10151">
    <property type="entry name" value="ECTONUCLEOTIDE PYROPHOSPHATASE/PHOSPHODIESTERASE"/>
    <property type="match status" value="1"/>
</dbReference>
<keyword evidence="3" id="KW-1185">Reference proteome</keyword>
<evidence type="ECO:0000313" key="3">
    <source>
        <dbReference type="Proteomes" id="UP001056937"/>
    </source>
</evidence>
<organism evidence="2 3">
    <name type="scientific">Sphingomonas morindae</name>
    <dbReference type="NCBI Taxonomy" id="1541170"/>
    <lineage>
        <taxon>Bacteria</taxon>
        <taxon>Pseudomonadati</taxon>
        <taxon>Pseudomonadota</taxon>
        <taxon>Alphaproteobacteria</taxon>
        <taxon>Sphingomonadales</taxon>
        <taxon>Sphingomonadaceae</taxon>
        <taxon>Sphingomonas</taxon>
    </lineage>
</organism>
<dbReference type="RefSeq" id="WP_252167787.1">
    <property type="nucleotide sequence ID" value="NZ_CP084930.1"/>
</dbReference>
<feature type="signal peptide" evidence="1">
    <location>
        <begin position="1"/>
        <end position="21"/>
    </location>
</feature>
<evidence type="ECO:0000256" key="1">
    <source>
        <dbReference type="SAM" id="SignalP"/>
    </source>
</evidence>
<gene>
    <name evidence="2" type="ORF">LHA26_05815</name>
</gene>
<dbReference type="InterPro" id="IPR017850">
    <property type="entry name" value="Alkaline_phosphatase_core_sf"/>
</dbReference>
<dbReference type="SUPFAM" id="SSF53649">
    <property type="entry name" value="Alkaline phosphatase-like"/>
    <property type="match status" value="1"/>
</dbReference>
<dbReference type="Pfam" id="PF01663">
    <property type="entry name" value="Phosphodiest"/>
    <property type="match status" value="1"/>
</dbReference>
<dbReference type="InterPro" id="IPR002591">
    <property type="entry name" value="Phosphodiest/P_Trfase"/>
</dbReference>
<dbReference type="EMBL" id="CP084930">
    <property type="protein sequence ID" value="USI73980.1"/>
    <property type="molecule type" value="Genomic_DNA"/>
</dbReference>
<dbReference type="CDD" id="cd16018">
    <property type="entry name" value="Enpp"/>
    <property type="match status" value="1"/>
</dbReference>
<sequence length="441" mass="46140">MRGLFRFALPALLALSAAGQASPVLMISLDGLRPADIIEAEARGIAAPRLRALMREGAYADGVVGVLPSLTYPSHVTLLTGVAPAVHGIANNLSFDPLNHNQMGWTWYSQDIKVPTLWQAAHRAGLRTANVHWPVSVGAEGVDYNLPQIWRTGEPDDRKLLAALATPGLLPPLEAALGAYPLGIDESVDGDAARVRFAARLLAERKPDFMTVYLAGIDHVEHHDGPDSAAAKAAIARTDGLVGALIDAARAARPDTTIVIVSDHGFAPVTTDVNLFAPFIAAGLIQIGADGKPTDWLAEPWIAGGTAAIRLKHPDDAALVARVRALLETMRATPALGIDRVLDAAEIRAAGGPAEASFLIALKPGYETGTDPAAPPARPSVLRGMHGYSPDLPAMRATLIVAGPGVHRHGALGLVDMRAIAPSVARILGAPMPDAKIAPAF</sequence>
<protein>
    <submittedName>
        <fullName evidence="2">Alkaline phosphatase family protein</fullName>
    </submittedName>
</protein>
<reference evidence="2" key="1">
    <citation type="journal article" date="2022" name="Toxins">
        <title>Genomic Analysis of Sphingopyxis sp. USTB-05 for Biodegrading Cyanobacterial Hepatotoxins.</title>
        <authorList>
            <person name="Liu C."/>
            <person name="Xu Q."/>
            <person name="Zhao Z."/>
            <person name="Zhang H."/>
            <person name="Liu X."/>
            <person name="Yin C."/>
            <person name="Liu Y."/>
            <person name="Yan H."/>
        </authorList>
    </citation>
    <scope>NUCLEOTIDE SEQUENCE</scope>
    <source>
        <strain evidence="2">NBD5</strain>
    </source>
</reference>
<dbReference type="PANTHER" id="PTHR10151:SF120">
    <property type="entry name" value="BIS(5'-ADENOSYL)-TRIPHOSPHATASE"/>
    <property type="match status" value="1"/>
</dbReference>
<keyword evidence="1" id="KW-0732">Signal</keyword>